<dbReference type="SUPFAM" id="SSF56784">
    <property type="entry name" value="HAD-like"/>
    <property type="match status" value="1"/>
</dbReference>
<reference evidence="2 3" key="1">
    <citation type="journal article" date="2010" name="PLoS ONE">
        <title>The Waddlia genome: a window into chlamydial biology.</title>
        <authorList>
            <person name="Bertelli C."/>
            <person name="Collyn F."/>
            <person name="Croxatto A."/>
            <person name="Ruckert C."/>
            <person name="Polkinghorne A."/>
            <person name="Kebbi-Beghdadi C."/>
            <person name="Goesmann A."/>
            <person name="Vaughan L."/>
            <person name="Greub G."/>
        </authorList>
    </citation>
    <scope>NUCLEOTIDE SEQUENCE [LARGE SCALE GENOMIC DNA]</scope>
    <source>
        <strain evidence="3">ATCC VR-1470 / WSU 86-1044</strain>
    </source>
</reference>
<dbReference type="InterPro" id="IPR023214">
    <property type="entry name" value="HAD_sf"/>
</dbReference>
<sequence>MKFVRNTTFLLFALFWATVLPAEIYETSRMDELYGHLEPGMLVVFDIDNTLIEPVQELGSNQWFENRIKEYFSHGYSNHNALHTALKEWIAIQHITFVKLVEPGIDEVVKDLQGKGYTVMGLTTRDLTLSDRTAEQLQSVGIDLSKTAPTQEEVFFMNERGVLFHKGSLFTAATHKGEALHKFLEISGYQPSSVMFINDKYSHLIPVEEYCSQSGIPFVGLRYGHTDEKVKSFCKQIADVQFYHFGHILSNESAERILHERD</sequence>
<dbReference type="Proteomes" id="UP000001505">
    <property type="component" value="Chromosome"/>
</dbReference>
<dbReference type="InterPro" id="IPR036412">
    <property type="entry name" value="HAD-like_sf"/>
</dbReference>
<dbReference type="AlphaFoldDB" id="D6YT62"/>
<dbReference type="InterPro" id="IPR022565">
    <property type="entry name" value="DUF2608"/>
</dbReference>
<dbReference type="OrthoDB" id="17512at2"/>
<dbReference type="eggNOG" id="COG0546">
    <property type="taxonomic scope" value="Bacteria"/>
</dbReference>
<dbReference type="HOGENOM" id="CLU_1064338_0_0_0"/>
<keyword evidence="3" id="KW-1185">Reference proteome</keyword>
<evidence type="ECO:0000313" key="2">
    <source>
        <dbReference type="EMBL" id="ADI39257.1"/>
    </source>
</evidence>
<proteinExistence type="predicted"/>
<protein>
    <submittedName>
        <fullName evidence="2">Putative membrane protein</fullName>
    </submittedName>
</protein>
<accession>D6YT62</accession>
<dbReference type="RefSeq" id="WP_013182950.1">
    <property type="nucleotide sequence ID" value="NC_014225.1"/>
</dbReference>
<dbReference type="EMBL" id="CP001928">
    <property type="protein sequence ID" value="ADI39257.1"/>
    <property type="molecule type" value="Genomic_DNA"/>
</dbReference>
<dbReference type="STRING" id="716544.wcw_1920"/>
<dbReference type="Pfam" id="PF11019">
    <property type="entry name" value="DUF2608"/>
    <property type="match status" value="1"/>
</dbReference>
<dbReference type="KEGG" id="wch:wcw_1920"/>
<organism evidence="2 3">
    <name type="scientific">Waddlia chondrophila (strain ATCC VR-1470 / WSU 86-1044)</name>
    <dbReference type="NCBI Taxonomy" id="716544"/>
    <lineage>
        <taxon>Bacteria</taxon>
        <taxon>Pseudomonadati</taxon>
        <taxon>Chlamydiota</taxon>
        <taxon>Chlamydiia</taxon>
        <taxon>Parachlamydiales</taxon>
        <taxon>Waddliaceae</taxon>
        <taxon>Waddlia</taxon>
    </lineage>
</organism>
<name>D6YT62_WADCW</name>
<evidence type="ECO:0000256" key="1">
    <source>
        <dbReference type="ARBA" id="ARBA00022729"/>
    </source>
</evidence>
<gene>
    <name evidence="2" type="ordered locus">wcw_1920</name>
</gene>
<evidence type="ECO:0000313" key="3">
    <source>
        <dbReference type="Proteomes" id="UP000001505"/>
    </source>
</evidence>
<dbReference type="Gene3D" id="3.40.50.1000">
    <property type="entry name" value="HAD superfamily/HAD-like"/>
    <property type="match status" value="1"/>
</dbReference>
<keyword evidence="1" id="KW-0732">Signal</keyword>